<reference evidence="2 3" key="1">
    <citation type="journal article" date="2019" name="Int. J. Syst. Evol. Microbiol.">
        <title>The Global Catalogue of Microorganisms (GCM) 10K type strain sequencing project: providing services to taxonomists for standard genome sequencing and annotation.</title>
        <authorList>
            <consortium name="The Broad Institute Genomics Platform"/>
            <consortium name="The Broad Institute Genome Sequencing Center for Infectious Disease"/>
            <person name="Wu L."/>
            <person name="Ma J."/>
        </authorList>
    </citation>
    <scope>NUCLEOTIDE SEQUENCE [LARGE SCALE GENOMIC DNA]</scope>
    <source>
        <strain evidence="2 3">JCM 15421</strain>
    </source>
</reference>
<dbReference type="RefSeq" id="WP_343793459.1">
    <property type="nucleotide sequence ID" value="NZ_BAAAEU010000025.1"/>
</dbReference>
<proteinExistence type="predicted"/>
<protein>
    <submittedName>
        <fullName evidence="2">Uncharacterized protein</fullName>
    </submittedName>
</protein>
<evidence type="ECO:0000313" key="3">
    <source>
        <dbReference type="Proteomes" id="UP001501523"/>
    </source>
</evidence>
<dbReference type="EMBL" id="BAAAEU010000025">
    <property type="protein sequence ID" value="GAA0722896.1"/>
    <property type="molecule type" value="Genomic_DNA"/>
</dbReference>
<evidence type="ECO:0000256" key="1">
    <source>
        <dbReference type="SAM" id="Phobius"/>
    </source>
</evidence>
<keyword evidence="1" id="KW-0472">Membrane</keyword>
<comment type="caution">
    <text evidence="2">The sequence shown here is derived from an EMBL/GenBank/DDBJ whole genome shotgun (WGS) entry which is preliminary data.</text>
</comment>
<organism evidence="2 3">
    <name type="scientific">Dokdonella soli</name>
    <dbReference type="NCBI Taxonomy" id="529810"/>
    <lineage>
        <taxon>Bacteria</taxon>
        <taxon>Pseudomonadati</taxon>
        <taxon>Pseudomonadota</taxon>
        <taxon>Gammaproteobacteria</taxon>
        <taxon>Lysobacterales</taxon>
        <taxon>Rhodanobacteraceae</taxon>
        <taxon>Dokdonella</taxon>
    </lineage>
</organism>
<feature type="transmembrane region" description="Helical" evidence="1">
    <location>
        <begin position="109"/>
        <end position="127"/>
    </location>
</feature>
<keyword evidence="3" id="KW-1185">Reference proteome</keyword>
<keyword evidence="1" id="KW-1133">Transmembrane helix</keyword>
<evidence type="ECO:0000313" key="2">
    <source>
        <dbReference type="EMBL" id="GAA0722896.1"/>
    </source>
</evidence>
<accession>A0ABN1IWX9</accession>
<gene>
    <name evidence="2" type="ORF">GCM10009105_34380</name>
</gene>
<dbReference type="Proteomes" id="UP001501523">
    <property type="component" value="Unassembled WGS sequence"/>
</dbReference>
<sequence>MKRRLHLIALVLFVLSLLYDIVVWGALPALPEVGASIADSARREAPLATTYIALGSGLDGAVPLLQSFGEKRLSDAFGESFARIRGDSTVAMDLIFNTTWNLQHRWLKTMYWAAPFFLVLAVILWTRRPKQVRVFGRRR</sequence>
<name>A0ABN1IWX9_9GAMM</name>
<keyword evidence="1" id="KW-0812">Transmembrane</keyword>